<protein>
    <submittedName>
        <fullName evidence="2">Uncharacterized protein</fullName>
    </submittedName>
</protein>
<evidence type="ECO:0000313" key="2">
    <source>
        <dbReference type="EMBL" id="KKM97585.1"/>
    </source>
</evidence>
<evidence type="ECO:0000256" key="1">
    <source>
        <dbReference type="SAM" id="MobiDB-lite"/>
    </source>
</evidence>
<sequence>EPGWDVRSITPQEYEGMKNYPLDVALNILKKRRKSSYAHRRVSEKPASGRNVQMVRPKDETDYGCHFSEICSPQQWPCDQCWHRVPGAVYCHPTGVVQVTQSEGK</sequence>
<reference evidence="2" key="1">
    <citation type="journal article" date="2015" name="Nature">
        <title>Complex archaea that bridge the gap between prokaryotes and eukaryotes.</title>
        <authorList>
            <person name="Spang A."/>
            <person name="Saw J.H."/>
            <person name="Jorgensen S.L."/>
            <person name="Zaremba-Niedzwiedzka K."/>
            <person name="Martijn J."/>
            <person name="Lind A.E."/>
            <person name="van Eijk R."/>
            <person name="Schleper C."/>
            <person name="Guy L."/>
            <person name="Ettema T.J."/>
        </authorList>
    </citation>
    <scope>NUCLEOTIDE SEQUENCE</scope>
</reference>
<feature type="region of interest" description="Disordered" evidence="1">
    <location>
        <begin position="36"/>
        <end position="55"/>
    </location>
</feature>
<gene>
    <name evidence="2" type="ORF">LCGC14_1166490</name>
</gene>
<dbReference type="AlphaFoldDB" id="A0A0F9P983"/>
<feature type="non-terminal residue" evidence="2">
    <location>
        <position position="1"/>
    </location>
</feature>
<organism evidence="2">
    <name type="scientific">marine sediment metagenome</name>
    <dbReference type="NCBI Taxonomy" id="412755"/>
    <lineage>
        <taxon>unclassified sequences</taxon>
        <taxon>metagenomes</taxon>
        <taxon>ecological metagenomes</taxon>
    </lineage>
</organism>
<accession>A0A0F9P983</accession>
<dbReference type="EMBL" id="LAZR01005730">
    <property type="protein sequence ID" value="KKM97585.1"/>
    <property type="molecule type" value="Genomic_DNA"/>
</dbReference>
<proteinExistence type="predicted"/>
<name>A0A0F9P983_9ZZZZ</name>
<comment type="caution">
    <text evidence="2">The sequence shown here is derived from an EMBL/GenBank/DDBJ whole genome shotgun (WGS) entry which is preliminary data.</text>
</comment>